<dbReference type="Proteomes" id="UP001597509">
    <property type="component" value="Unassembled WGS sequence"/>
</dbReference>
<dbReference type="InterPro" id="IPR012910">
    <property type="entry name" value="Plug_dom"/>
</dbReference>
<dbReference type="InterPro" id="IPR023997">
    <property type="entry name" value="TonB-dep_OMP_SusC/RagA_CS"/>
</dbReference>
<dbReference type="InterPro" id="IPR008969">
    <property type="entry name" value="CarboxyPept-like_regulatory"/>
</dbReference>
<dbReference type="NCBIfam" id="TIGR04057">
    <property type="entry name" value="SusC_RagA_signa"/>
    <property type="match status" value="1"/>
</dbReference>
<feature type="domain" description="TonB-dependent receptor plug" evidence="8">
    <location>
        <begin position="210"/>
        <end position="331"/>
    </location>
</feature>
<dbReference type="InterPro" id="IPR036942">
    <property type="entry name" value="Beta-barrel_TonB_sf"/>
</dbReference>
<keyword evidence="6 7" id="KW-0998">Cell outer membrane</keyword>
<comment type="subcellular location">
    <subcellularLocation>
        <location evidence="1 7">Cell outer membrane</location>
        <topology evidence="1 7">Multi-pass membrane protein</topology>
    </subcellularLocation>
</comment>
<protein>
    <submittedName>
        <fullName evidence="9">SusC/RagA family TonB-linked outer membrane protein</fullName>
    </submittedName>
</protein>
<keyword evidence="5 7" id="KW-0472">Membrane</keyword>
<evidence type="ECO:0000256" key="5">
    <source>
        <dbReference type="ARBA" id="ARBA00023136"/>
    </source>
</evidence>
<gene>
    <name evidence="9" type="ORF">ACFS6I_17585</name>
</gene>
<evidence type="ECO:0000313" key="9">
    <source>
        <dbReference type="EMBL" id="MFD2905745.1"/>
    </source>
</evidence>
<evidence type="ECO:0000256" key="4">
    <source>
        <dbReference type="ARBA" id="ARBA00022692"/>
    </source>
</evidence>
<dbReference type="Gene3D" id="3.55.50.30">
    <property type="match status" value="1"/>
</dbReference>
<dbReference type="RefSeq" id="WP_380922537.1">
    <property type="nucleotide sequence ID" value="NZ_JBHUPE010000007.1"/>
</dbReference>
<dbReference type="Gene3D" id="2.40.170.20">
    <property type="entry name" value="TonB-dependent receptor, beta-barrel domain"/>
    <property type="match status" value="1"/>
</dbReference>
<dbReference type="PROSITE" id="PS52016">
    <property type="entry name" value="TONB_DEPENDENT_REC_3"/>
    <property type="match status" value="1"/>
</dbReference>
<evidence type="ECO:0000259" key="8">
    <source>
        <dbReference type="Pfam" id="PF07715"/>
    </source>
</evidence>
<evidence type="ECO:0000256" key="1">
    <source>
        <dbReference type="ARBA" id="ARBA00004571"/>
    </source>
</evidence>
<organism evidence="9 10">
    <name type="scientific">Sphingobacterium anhuiense</name>
    <dbReference type="NCBI Taxonomy" id="493780"/>
    <lineage>
        <taxon>Bacteria</taxon>
        <taxon>Pseudomonadati</taxon>
        <taxon>Bacteroidota</taxon>
        <taxon>Sphingobacteriia</taxon>
        <taxon>Sphingobacteriales</taxon>
        <taxon>Sphingobacteriaceae</taxon>
        <taxon>Sphingobacterium</taxon>
    </lineage>
</organism>
<reference evidence="10" key="1">
    <citation type="journal article" date="2019" name="Int. J. Syst. Evol. Microbiol.">
        <title>The Global Catalogue of Microorganisms (GCM) 10K type strain sequencing project: providing services to taxonomists for standard genome sequencing and annotation.</title>
        <authorList>
            <consortium name="The Broad Institute Genomics Platform"/>
            <consortium name="The Broad Institute Genome Sequencing Center for Infectious Disease"/>
            <person name="Wu L."/>
            <person name="Ma J."/>
        </authorList>
    </citation>
    <scope>NUCLEOTIDE SEQUENCE [LARGE SCALE GENOMIC DNA]</scope>
    <source>
        <strain evidence="10">KCTC 22209</strain>
    </source>
</reference>
<evidence type="ECO:0000256" key="6">
    <source>
        <dbReference type="ARBA" id="ARBA00023237"/>
    </source>
</evidence>
<dbReference type="Gene3D" id="2.60.40.1120">
    <property type="entry name" value="Carboxypeptidase-like, regulatory domain"/>
    <property type="match status" value="1"/>
</dbReference>
<keyword evidence="2 7" id="KW-0813">Transport</keyword>
<name>A0ABW5YYW0_9SPHI</name>
<evidence type="ECO:0000256" key="2">
    <source>
        <dbReference type="ARBA" id="ARBA00022448"/>
    </source>
</evidence>
<keyword evidence="3 7" id="KW-1134">Transmembrane beta strand</keyword>
<evidence type="ECO:0000313" key="10">
    <source>
        <dbReference type="Proteomes" id="UP001597509"/>
    </source>
</evidence>
<dbReference type="Gene3D" id="2.170.130.10">
    <property type="entry name" value="TonB-dependent receptor, plug domain"/>
    <property type="match status" value="1"/>
</dbReference>
<comment type="similarity">
    <text evidence="7">Belongs to the TonB-dependent receptor family.</text>
</comment>
<evidence type="ECO:0000256" key="3">
    <source>
        <dbReference type="ARBA" id="ARBA00022452"/>
    </source>
</evidence>
<keyword evidence="10" id="KW-1185">Reference proteome</keyword>
<dbReference type="NCBIfam" id="TIGR04056">
    <property type="entry name" value="OMP_RagA_SusC"/>
    <property type="match status" value="1"/>
</dbReference>
<dbReference type="SUPFAM" id="SSF49464">
    <property type="entry name" value="Carboxypeptidase regulatory domain-like"/>
    <property type="match status" value="1"/>
</dbReference>
<dbReference type="Pfam" id="PF13715">
    <property type="entry name" value="CarbopepD_reg_2"/>
    <property type="match status" value="1"/>
</dbReference>
<proteinExistence type="inferred from homology"/>
<dbReference type="InterPro" id="IPR023996">
    <property type="entry name" value="TonB-dep_OMP_SusC/RagA"/>
</dbReference>
<keyword evidence="4 7" id="KW-0812">Transmembrane</keyword>
<evidence type="ECO:0000256" key="7">
    <source>
        <dbReference type="PROSITE-ProRule" id="PRU01360"/>
    </source>
</evidence>
<dbReference type="SUPFAM" id="SSF56935">
    <property type="entry name" value="Porins"/>
    <property type="match status" value="1"/>
</dbReference>
<dbReference type="Pfam" id="PF07715">
    <property type="entry name" value="Plug"/>
    <property type="match status" value="1"/>
</dbReference>
<accession>A0ABW5YYW0</accession>
<dbReference type="InterPro" id="IPR037066">
    <property type="entry name" value="Plug_dom_sf"/>
</dbReference>
<sequence length="1158" mass="129940">MNKNYFNHVRWYLTLLLLTAFFIQFSLAGYAQKVTIEVHNSSLKSVIQQLERQSSYRFLYADEVLKNTIPVTISRQRINFKDVLNEIFETQPLQIQIQDKTIIIKSKEQQLGAVSGNIRQSENNAPMRGVTVKIVGKGLDLITMSDDTGGFIFAELPYGTYQLSYSYIGYFTTASLILLDRANVNQMMKMTVADAKLDQVVIIGYGSKQQKDITSAVSSIDQQKLADFSNNAATFESVLGGAVKGVMVTQNSGAPGSTAKLNIRGITSPLSGSTNEPLYVIDGVPFFIEPSADFPTINPLVNIPVSEIESIDILKDAAATAIYGSRGANGVVIVKTNRGKKNKPFIIAADYTQSISNPTKMYNTLSVEHFKDSQKIIIQNTIDGINNGKIDPYEAYYNQIPAMEIMGKLTPLEDDGFGTPLTYRFDGLNEGAFYDGHTDWTKLIRNKNARTSQFNVSLNGGSESSNLAFNFNAFDQEGLYINNGLKRYSSRIAFDSDINKRLKVGASLSYAYSTLIYGQQLFSEGQTKPWLVRPDVSAYDNAGNFSSIDGTLMYGAPVLLANPLAQLNNRGANHINQFLGGAYATYEFVKNLKLHTDISVGSYNGGAQIFSPTYAQDDFSAYGSNLYATLNTNASNNSNTSLNFRLDYDWKKEQHQLYIMAGMGFDRYKNSGESHSYEEFPDNEILTDPGSAARDIYFNYFRTDQGLNSIYSRLSYKFQDRYLAEANFRTDESSKFGPGNKRAYFPSLSLGWRINKEQFMYDIDWVNDLKLRLSWGNTGSTNIANFLYRQFFVRGSNDLWGGKPAIVLDPNVPNRNVKWEKTREYNTGLDFSLFKNRLTGSFDIYDRYTTGALAPAPVPLEAGSNTYYANIIDMSNTGLELELGYDIIKKQDFNWKLSFNIARNKNKIQKLHGANINQYAVDSYLEGYPAGTKKGYLVDKIFNNQEEIDLLNSQSPTGYYQNIATGIGDYKYQDLNDDGVINTDDRTVIATAQPKYFGGIYNRLNYKNFNLSFVFQYSKGAKAIMDDFQNSLFGILGQNLNQEIYNDMWSPENMEAHFAKITYYDPAANSRTSDRLVYETSFLRLKNISLSYTLPKDCLQKWKMNQITISASASNLWTGTKWPGLDPEFVGSSIVSNTSSNDSYPMSKTFSLGIKASF</sequence>
<dbReference type="EMBL" id="JBHUPE010000007">
    <property type="protein sequence ID" value="MFD2905745.1"/>
    <property type="molecule type" value="Genomic_DNA"/>
</dbReference>
<comment type="caution">
    <text evidence="9">The sequence shown here is derived from an EMBL/GenBank/DDBJ whole genome shotgun (WGS) entry which is preliminary data.</text>
</comment>
<dbReference type="InterPro" id="IPR039426">
    <property type="entry name" value="TonB-dep_rcpt-like"/>
</dbReference>